<evidence type="ECO:0000256" key="2">
    <source>
        <dbReference type="ARBA" id="ARBA00022801"/>
    </source>
</evidence>
<keyword evidence="2" id="KW-0378">Hydrolase</keyword>
<dbReference type="PANTHER" id="PTHR35372">
    <property type="entry name" value="ATP BINDING PROTEIN-RELATED"/>
    <property type="match status" value="1"/>
</dbReference>
<evidence type="ECO:0000313" key="6">
    <source>
        <dbReference type="EMBL" id="RGQ06099.1"/>
    </source>
</evidence>
<dbReference type="Gene3D" id="3.40.50.300">
    <property type="entry name" value="P-loop containing nucleotide triphosphate hydrolases"/>
    <property type="match status" value="1"/>
</dbReference>
<dbReference type="InterPro" id="IPR051620">
    <property type="entry name" value="ORF904-like_C"/>
</dbReference>
<dbReference type="PANTHER" id="PTHR35372:SF2">
    <property type="entry name" value="SF3 HELICASE DOMAIN-CONTAINING PROTEIN"/>
    <property type="match status" value="1"/>
</dbReference>
<evidence type="ECO:0000256" key="4">
    <source>
        <dbReference type="SAM" id="Coils"/>
    </source>
</evidence>
<dbReference type="SUPFAM" id="SSF56672">
    <property type="entry name" value="DNA/RNA polymerases"/>
    <property type="match status" value="1"/>
</dbReference>
<dbReference type="PROSITE" id="PS51206">
    <property type="entry name" value="SF3_HELICASE_1"/>
    <property type="match status" value="1"/>
</dbReference>
<name>A0A411ZTF2_9FIRM</name>
<keyword evidence="3" id="KW-0067">ATP-binding</keyword>
<accession>A0A411ZTF2</accession>
<dbReference type="SUPFAM" id="SSF53098">
    <property type="entry name" value="Ribonuclease H-like"/>
    <property type="match status" value="1"/>
</dbReference>
<proteinExistence type="predicted"/>
<dbReference type="SUPFAM" id="SSF52540">
    <property type="entry name" value="P-loop containing nucleoside triphosphate hydrolases"/>
    <property type="match status" value="1"/>
</dbReference>
<reference evidence="6 7" key="1">
    <citation type="submission" date="2018-08" db="EMBL/GenBank/DDBJ databases">
        <title>A genome reference for cultivated species of the human gut microbiota.</title>
        <authorList>
            <person name="Zou Y."/>
            <person name="Xue W."/>
            <person name="Luo G."/>
        </authorList>
    </citation>
    <scope>NUCLEOTIDE SEQUENCE [LARGE SCALE GENOMIC DNA]</scope>
    <source>
        <strain evidence="6 7">AF29-2BH</strain>
    </source>
</reference>
<dbReference type="InterPro" id="IPR014015">
    <property type="entry name" value="Helicase_SF3_DNA-vir"/>
</dbReference>
<dbReference type="GO" id="GO:0005524">
    <property type="term" value="F:ATP binding"/>
    <property type="evidence" value="ECO:0007669"/>
    <property type="project" value="UniProtKB-KW"/>
</dbReference>
<dbReference type="InterPro" id="IPR027417">
    <property type="entry name" value="P-loop_NTPase"/>
</dbReference>
<dbReference type="EMBL" id="QRSS01000005">
    <property type="protein sequence ID" value="RGQ06099.1"/>
    <property type="molecule type" value="Genomic_DNA"/>
</dbReference>
<dbReference type="Pfam" id="PF19263">
    <property type="entry name" value="DUF5906"/>
    <property type="match status" value="1"/>
</dbReference>
<evidence type="ECO:0000256" key="1">
    <source>
        <dbReference type="ARBA" id="ARBA00022741"/>
    </source>
</evidence>
<keyword evidence="1" id="KW-0547">Nucleotide-binding</keyword>
<dbReference type="Gene3D" id="3.90.1600.10">
    <property type="entry name" value="Palm domain of DNA polymerase"/>
    <property type="match status" value="1"/>
</dbReference>
<evidence type="ECO:0000256" key="3">
    <source>
        <dbReference type="ARBA" id="ARBA00022840"/>
    </source>
</evidence>
<dbReference type="InterPro" id="IPR012337">
    <property type="entry name" value="RNaseH-like_sf"/>
</dbReference>
<dbReference type="GO" id="GO:0016787">
    <property type="term" value="F:hydrolase activity"/>
    <property type="evidence" value="ECO:0007669"/>
    <property type="project" value="UniProtKB-KW"/>
</dbReference>
<feature type="coiled-coil region" evidence="4">
    <location>
        <begin position="1236"/>
        <end position="1263"/>
    </location>
</feature>
<dbReference type="InterPro" id="IPR043502">
    <property type="entry name" value="DNA/RNA_pol_sf"/>
</dbReference>
<keyword evidence="4" id="KW-0175">Coiled coil</keyword>
<dbReference type="InterPro" id="IPR023211">
    <property type="entry name" value="DNA_pol_palm_dom_sf"/>
</dbReference>
<comment type="caution">
    <text evidence="6">The sequence shown here is derived from an EMBL/GenBank/DDBJ whole genome shotgun (WGS) entry which is preliminary data.</text>
</comment>
<organism evidence="6 7">
    <name type="scientific">Blautia obeum</name>
    <dbReference type="NCBI Taxonomy" id="40520"/>
    <lineage>
        <taxon>Bacteria</taxon>
        <taxon>Bacillati</taxon>
        <taxon>Bacillota</taxon>
        <taxon>Clostridia</taxon>
        <taxon>Lachnospirales</taxon>
        <taxon>Lachnospiraceae</taxon>
        <taxon>Blautia</taxon>
    </lineage>
</organism>
<evidence type="ECO:0000313" key="7">
    <source>
        <dbReference type="Proteomes" id="UP000283585"/>
    </source>
</evidence>
<evidence type="ECO:0000259" key="5">
    <source>
        <dbReference type="PROSITE" id="PS51206"/>
    </source>
</evidence>
<feature type="domain" description="SF3 helicase" evidence="5">
    <location>
        <begin position="151"/>
        <end position="310"/>
    </location>
</feature>
<dbReference type="InterPro" id="IPR045455">
    <property type="entry name" value="NrS-1_pol-like_helicase"/>
</dbReference>
<dbReference type="Proteomes" id="UP000283585">
    <property type="component" value="Unassembled WGS sequence"/>
</dbReference>
<protein>
    <recommendedName>
        <fullName evidence="5">SF3 helicase domain-containing protein</fullName>
    </recommendedName>
</protein>
<gene>
    <name evidence="6" type="ORF">DWZ12_05570</name>
</gene>
<sequence>MKFHVEKPKKIGGPSFAYPKFLLKKSSDLMIQGGDFYAIWIEEKGLWSKDEQDAIDMIDNELRMFVEANKDKYTELIPLYLWDSTSGMIDRWHKYCQKQLRDNYHVLDEKLIFSNTVTTREDYASKKLKYPLEPGTITAYDALMSTLYSPEEREKLEWAIGAIVSGDSKKIQKFLVLYGSGGTGKSTVLNIIQKLFEGYCSSFDAKALGSANSSFALEPFKTNPLVAIQHDGDLSRIEDNTRLNSLVSHEKMPVNEKFKSMYEMKFNAFLFMGTNNPVKITDAKSGLIRRLIDVTPSGKKLSFSEYNKAMSNIDFELGAIASHCLSVYEHNKTIYDNYAPIAMLDASNDFYNFISDMYYEFKKEDGTTLKDAWDLYKTYCDEAKVNYPMSKRVFKEELKNYFHEFHERSTDGGRIRNFYKGFLADKFDIRIGKSTEEKTNLIDFNSTESIFDKIAANYPAQYANTAGTPTNGWDYIKTKLSDIDTSKLHYVKVPENHIVIDFDIPDENGNKSFEKNLEAASKWPSTYAELSKSGAGIHLHYIYNGDVTKLNRLYSEHIEVKAFTGKSSLRRMLTKCNDIPIATISSGLPLKKEKNMVNMDIVTTEKGLRTTIKKNLCKEIHPATKPSIDHIYKILEDAWNSGVHYDVSDMYPKIMAFAMNSSHQAEYCMSKVDDMHFKSKDVDVKPAVSNDDRLVFYDVEVFPNLFVVCYKFDGGEAVYRLINPTRTDITRLCQYNLVGFNCRRYDNHIMYAWMQGYTNQELYILSQRIINKDKKDEDRSCFFREAYNMSYTDIYDFASAGNKMSLKKLEIEMGHITEAELIKKGYTESEIRSIKAGTHHQELGLPWDLPVPEKLWDKVAEYCCNDVVATEAAFHYLKADWTARQILADLAGMTVNDTTNTLTTRIIFGGNKTPQSDFHWRDLAEPVFDMDEEMHEFLSEACPVMMSQTHGEAGSLLPYFPGYKYEFGKNIYRGEDVGKGGHVYSEPGMYIWDALLDIISMHPHSTIAECLFGVIYTRAYREIVEGRVSIKHEAWEEVNHMLDGKLTPFIQRVKDGEMSSDDLANALKTAINSVYGLTSAGFENPFKDPRNENNIVALRGALFMVDLKHAVQERGFTVAHIKTDSIKIPNATPEIIKFAMDFAQKYGYTFEHEATYEKMCLVNKSTYIAKYATPEQCEAMYGYIPKDNKKHPGQWTATGDQFKVPYVFKTLFSKEAIEFEDLCETFSVKSALYLDMNEDLEDVSGLEKELDKLEKKIKKLQKDNPGQTYPEEWDTEIDTLDKQISDGHAYIFIGKVGQFCPIKDGCHGGLLMREQNGTYYAATGTTGYRWLESEMVRDMHKEADINRGYFDTLVTDAVHDISEYCDFEWFASDEPVPIPKKMPEFMNIPEDTPEELPFA</sequence>